<dbReference type="GO" id="GO:0005829">
    <property type="term" value="C:cytosol"/>
    <property type="evidence" value="ECO:0007669"/>
    <property type="project" value="GOC"/>
</dbReference>
<evidence type="ECO:0000256" key="1">
    <source>
        <dbReference type="ARBA" id="ARBA00004211"/>
    </source>
</evidence>
<dbReference type="GO" id="GO:0031902">
    <property type="term" value="C:late endosome membrane"/>
    <property type="evidence" value="ECO:0007669"/>
    <property type="project" value="TreeGrafter"/>
</dbReference>
<evidence type="ECO:0000256" key="9">
    <source>
        <dbReference type="SAM" id="Coils"/>
    </source>
</evidence>
<keyword evidence="8 10" id="KW-0472">Membrane</keyword>
<dbReference type="GO" id="GO:0005794">
    <property type="term" value="C:Golgi apparatus"/>
    <property type="evidence" value="ECO:0007669"/>
    <property type="project" value="TreeGrafter"/>
</dbReference>
<dbReference type="Proteomes" id="UP000239560">
    <property type="component" value="Unassembled WGS sequence"/>
</dbReference>
<dbReference type="AlphaFoldDB" id="A0A2T0AJ58"/>
<sequence length="287" mass="32078">MDSSVFTEYETDLTTVLQGVADKLGGEAVKLRGEERRALLRRVERELEEADEIVEQMEIEMQTADAMDKQEMQNKLRAHKASLGRHKADLKTLLSSADRDDLLGGSAGRADHVAIEMDSRSESPSLGQAQAQRARLMSATDKLAEGQRRLEDSQRIAVETEDVGAGILRDLRTQRDTLEHSRDTLYEADGSIDRASNTLRKMIRTAYQQKAISYAIIGLLVLLMCGVLDSRSRPAYPSFPQSVCPRLQAVPLRRPRRATMLSQQSLQQSPGLHAWHFAPSKRWLGAP</sequence>
<gene>
    <name evidence="12" type="ORF">AAT19DRAFT_9111</name>
</gene>
<dbReference type="PANTHER" id="PTHR21230:SF26">
    <property type="entry name" value="VESICLE TRANSPORT THROUGH INTERACTION WITH T-SNARES HOMOLOG 1A"/>
    <property type="match status" value="1"/>
</dbReference>
<evidence type="ECO:0000256" key="7">
    <source>
        <dbReference type="ARBA" id="ARBA00023054"/>
    </source>
</evidence>
<dbReference type="GO" id="GO:0042147">
    <property type="term" value="P:retrograde transport, endosome to Golgi"/>
    <property type="evidence" value="ECO:0007669"/>
    <property type="project" value="TreeGrafter"/>
</dbReference>
<dbReference type="FunFam" id="1.20.5.110:FF:000002">
    <property type="entry name" value="Vesicle transport through interaction with t-SNAREsB"/>
    <property type="match status" value="1"/>
</dbReference>
<keyword evidence="4 10" id="KW-0812">Transmembrane</keyword>
<evidence type="ECO:0000256" key="5">
    <source>
        <dbReference type="ARBA" id="ARBA00022927"/>
    </source>
</evidence>
<dbReference type="GO" id="GO:0016236">
    <property type="term" value="P:macroautophagy"/>
    <property type="evidence" value="ECO:0007669"/>
    <property type="project" value="TreeGrafter"/>
</dbReference>
<dbReference type="SUPFAM" id="SSF47661">
    <property type="entry name" value="t-snare proteins"/>
    <property type="match status" value="1"/>
</dbReference>
<evidence type="ECO:0000256" key="10">
    <source>
        <dbReference type="SAM" id="Phobius"/>
    </source>
</evidence>
<keyword evidence="6 10" id="KW-1133">Transmembrane helix</keyword>
<comment type="subcellular location">
    <subcellularLocation>
        <location evidence="1">Membrane</location>
        <topology evidence="1">Single-pass type IV membrane protein</topology>
    </subcellularLocation>
</comment>
<name>A0A2T0AJ58_RHOTO</name>
<keyword evidence="5" id="KW-0653">Protein transport</keyword>
<dbReference type="Pfam" id="PF05008">
    <property type="entry name" value="V-SNARE"/>
    <property type="match status" value="1"/>
</dbReference>
<dbReference type="Gene3D" id="1.20.58.400">
    <property type="entry name" value="t-snare proteins"/>
    <property type="match status" value="1"/>
</dbReference>
<evidence type="ECO:0000259" key="11">
    <source>
        <dbReference type="SMART" id="SM00397"/>
    </source>
</evidence>
<dbReference type="CDD" id="cd15862">
    <property type="entry name" value="SNARE_Vti1"/>
    <property type="match status" value="1"/>
</dbReference>
<evidence type="ECO:0000256" key="8">
    <source>
        <dbReference type="ARBA" id="ARBA00023136"/>
    </source>
</evidence>
<dbReference type="SMART" id="SM00397">
    <property type="entry name" value="t_SNARE"/>
    <property type="match status" value="1"/>
</dbReference>
<dbReference type="GO" id="GO:0000149">
    <property type="term" value="F:SNARE binding"/>
    <property type="evidence" value="ECO:0007669"/>
    <property type="project" value="TreeGrafter"/>
</dbReference>
<dbReference type="InterPro" id="IPR000727">
    <property type="entry name" value="T_SNARE_dom"/>
</dbReference>
<dbReference type="InterPro" id="IPR038407">
    <property type="entry name" value="v-SNARE_N_sf"/>
</dbReference>
<dbReference type="InterPro" id="IPR010989">
    <property type="entry name" value="SNARE"/>
</dbReference>
<comment type="caution">
    <text evidence="12">The sequence shown here is derived from an EMBL/GenBank/DDBJ whole genome shotgun (WGS) entry which is preliminary data.</text>
</comment>
<dbReference type="OrthoDB" id="430637at2759"/>
<keyword evidence="7 9" id="KW-0175">Coiled coil</keyword>
<dbReference type="GO" id="GO:0005484">
    <property type="term" value="F:SNAP receptor activity"/>
    <property type="evidence" value="ECO:0007669"/>
    <property type="project" value="TreeGrafter"/>
</dbReference>
<accession>A0A2T0AJ58</accession>
<dbReference type="EMBL" id="LCTV02000001">
    <property type="protein sequence ID" value="PRQ78043.1"/>
    <property type="molecule type" value="Genomic_DNA"/>
</dbReference>
<dbReference type="SUPFAM" id="SSF58038">
    <property type="entry name" value="SNARE fusion complex"/>
    <property type="match status" value="1"/>
</dbReference>
<dbReference type="GO" id="GO:0012507">
    <property type="term" value="C:ER to Golgi transport vesicle membrane"/>
    <property type="evidence" value="ECO:0007669"/>
    <property type="project" value="TreeGrafter"/>
</dbReference>
<dbReference type="PANTHER" id="PTHR21230">
    <property type="entry name" value="VESICLE TRANSPORT V-SNARE PROTEIN VTI1-RELATED"/>
    <property type="match status" value="1"/>
</dbReference>
<keyword evidence="3" id="KW-0813">Transport</keyword>
<dbReference type="GO" id="GO:0006896">
    <property type="term" value="P:Golgi to vacuole transport"/>
    <property type="evidence" value="ECO:0007669"/>
    <property type="project" value="TreeGrafter"/>
</dbReference>
<dbReference type="GO" id="GO:0006886">
    <property type="term" value="P:intracellular protein transport"/>
    <property type="evidence" value="ECO:0007669"/>
    <property type="project" value="InterPro"/>
</dbReference>
<dbReference type="GO" id="GO:0006891">
    <property type="term" value="P:intra-Golgi vesicle-mediated transport"/>
    <property type="evidence" value="ECO:0007669"/>
    <property type="project" value="TreeGrafter"/>
</dbReference>
<reference evidence="12 13" key="1">
    <citation type="journal article" date="2018" name="Elife">
        <title>Functional genomics of lipid metabolism in the oleaginous yeast Rhodosporidium toruloides.</title>
        <authorList>
            <person name="Coradetti S.T."/>
            <person name="Pinel D."/>
            <person name="Geiselman G."/>
            <person name="Ito M."/>
            <person name="Mondo S."/>
            <person name="Reilly M.C."/>
            <person name="Cheng Y.F."/>
            <person name="Bauer S."/>
            <person name="Grigoriev I."/>
            <person name="Gladden J.M."/>
            <person name="Simmons B.A."/>
            <person name="Brem R."/>
            <person name="Arkin A.P."/>
            <person name="Skerker J.M."/>
        </authorList>
    </citation>
    <scope>NUCLEOTIDE SEQUENCE [LARGE SCALE GENOMIC DNA]</scope>
    <source>
        <strain evidence="12 13">NBRC 0880</strain>
    </source>
</reference>
<evidence type="ECO:0000256" key="4">
    <source>
        <dbReference type="ARBA" id="ARBA00022692"/>
    </source>
</evidence>
<feature type="domain" description="T-SNARE coiled-coil homology" evidence="11">
    <location>
        <begin position="135"/>
        <end position="202"/>
    </location>
</feature>
<evidence type="ECO:0000256" key="3">
    <source>
        <dbReference type="ARBA" id="ARBA00022448"/>
    </source>
</evidence>
<dbReference type="Pfam" id="PF12352">
    <property type="entry name" value="V-SNARE_C"/>
    <property type="match status" value="1"/>
</dbReference>
<evidence type="ECO:0000256" key="6">
    <source>
        <dbReference type="ARBA" id="ARBA00022989"/>
    </source>
</evidence>
<dbReference type="GO" id="GO:0048280">
    <property type="term" value="P:vesicle fusion with Golgi apparatus"/>
    <property type="evidence" value="ECO:0007669"/>
    <property type="project" value="TreeGrafter"/>
</dbReference>
<dbReference type="GO" id="GO:0031201">
    <property type="term" value="C:SNARE complex"/>
    <property type="evidence" value="ECO:0007669"/>
    <property type="project" value="TreeGrafter"/>
</dbReference>
<feature type="transmembrane region" description="Helical" evidence="10">
    <location>
        <begin position="211"/>
        <end position="228"/>
    </location>
</feature>
<feature type="coiled-coil region" evidence="9">
    <location>
        <begin position="36"/>
        <end position="89"/>
    </location>
</feature>
<evidence type="ECO:0000313" key="13">
    <source>
        <dbReference type="Proteomes" id="UP000239560"/>
    </source>
</evidence>
<dbReference type="Gene3D" id="1.20.5.110">
    <property type="match status" value="1"/>
</dbReference>
<dbReference type="GO" id="GO:0005789">
    <property type="term" value="C:endoplasmic reticulum membrane"/>
    <property type="evidence" value="ECO:0007669"/>
    <property type="project" value="TreeGrafter"/>
</dbReference>
<protein>
    <recommendedName>
        <fullName evidence="11">t-SNARE coiled-coil homology domain-containing protein</fullName>
    </recommendedName>
</protein>
<comment type="similarity">
    <text evidence="2">Belongs to the VTI1 family.</text>
</comment>
<evidence type="ECO:0000313" key="12">
    <source>
        <dbReference type="EMBL" id="PRQ78043.1"/>
    </source>
</evidence>
<evidence type="ECO:0000256" key="2">
    <source>
        <dbReference type="ARBA" id="ARBA00006108"/>
    </source>
</evidence>
<organism evidence="12 13">
    <name type="scientific">Rhodotorula toruloides</name>
    <name type="common">Yeast</name>
    <name type="synonym">Rhodosporidium toruloides</name>
    <dbReference type="NCBI Taxonomy" id="5286"/>
    <lineage>
        <taxon>Eukaryota</taxon>
        <taxon>Fungi</taxon>
        <taxon>Dikarya</taxon>
        <taxon>Basidiomycota</taxon>
        <taxon>Pucciniomycotina</taxon>
        <taxon>Microbotryomycetes</taxon>
        <taxon>Sporidiobolales</taxon>
        <taxon>Sporidiobolaceae</taxon>
        <taxon>Rhodotorula</taxon>
    </lineage>
</organism>
<proteinExistence type="inferred from homology"/>
<dbReference type="InterPro" id="IPR007705">
    <property type="entry name" value="Vesicle_trsprt_v-SNARE_N"/>
</dbReference>